<keyword evidence="3" id="KW-0597">Phosphoprotein</keyword>
<dbReference type="InterPro" id="IPR003661">
    <property type="entry name" value="HisK_dim/P_dom"/>
</dbReference>
<dbReference type="Proteomes" id="UP000006620">
    <property type="component" value="Chromosome"/>
</dbReference>
<reference evidence="12" key="1">
    <citation type="submission" date="2011-06" db="EMBL/GenBank/DDBJ databases">
        <title>Complete genome sequence of Paenibacillus mucilaginosus KNP414.</title>
        <authorList>
            <person name="Wang J."/>
            <person name="Hu S."/>
            <person name="Hu X."/>
            <person name="Zhang B."/>
            <person name="Dong D."/>
            <person name="Zhang S."/>
            <person name="Zhao K."/>
            <person name="Wu D."/>
        </authorList>
    </citation>
    <scope>NUCLEOTIDE SEQUENCE [LARGE SCALE GENOMIC DNA]</scope>
    <source>
        <strain evidence="12">KNP414</strain>
    </source>
</reference>
<dbReference type="GO" id="GO:0000155">
    <property type="term" value="F:phosphorelay sensor kinase activity"/>
    <property type="evidence" value="ECO:0007669"/>
    <property type="project" value="InterPro"/>
</dbReference>
<feature type="transmembrane region" description="Helical" evidence="9">
    <location>
        <begin position="7"/>
        <end position="26"/>
    </location>
</feature>
<keyword evidence="6 11" id="KW-0418">Kinase</keyword>
<dbReference type="Pfam" id="PF00512">
    <property type="entry name" value="HisKA"/>
    <property type="match status" value="1"/>
</dbReference>
<evidence type="ECO:0000313" key="12">
    <source>
        <dbReference type="Proteomes" id="UP000006620"/>
    </source>
</evidence>
<dbReference type="Pfam" id="PF02518">
    <property type="entry name" value="HATPase_c"/>
    <property type="match status" value="1"/>
</dbReference>
<keyword evidence="9" id="KW-0472">Membrane</keyword>
<keyword evidence="7" id="KW-0067">ATP-binding</keyword>
<protein>
    <recommendedName>
        <fullName evidence="2">histidine kinase</fullName>
        <ecNumber evidence="2">2.7.13.3</ecNumber>
    </recommendedName>
</protein>
<evidence type="ECO:0000256" key="5">
    <source>
        <dbReference type="ARBA" id="ARBA00022741"/>
    </source>
</evidence>
<gene>
    <name evidence="11" type="ordered locus">KNP414_05699</name>
</gene>
<sequence length="428" mass="48115">MIFEPYALFAQILFVLVPFYLYQMFWLDKPYRFSRYRFAVMASCGALSMLLCMSLPVISYSEHYYDLRQIPFIVASLYGGYGVMAFLYVVSAVYRLWLGGSGVMLSLAVTSGACLLLYAAIPRFYALTPIRKILLSAGISIVTAAGVILYTFRKLQAPLESEVLFSSGFFAFVYVLASWIIVYLIETARRNASFRQALLLSEKMKVVSEIAASVSHEIRNPLTTTMGFLKLLSKTTDPQKQQYYVDIATEEIKRAQHIITNYLTFAKREDEAPVRLQAAEELGYVTAVMEPYAQMNQVELRSKLEPCWVEGSRHDFRQCFINLVKNAIEAVPQTGFVEIRCLMQRGAVVISIEDNGVGMDPEQIKHIGTPYYSSKMAQEGTGLGMLIVLNMVDLMKGRLDICSTPGKGTKFTITLPACEPQPEIRQTG</sequence>
<dbReference type="Gene3D" id="3.30.565.10">
    <property type="entry name" value="Histidine kinase-like ATPase, C-terminal domain"/>
    <property type="match status" value="1"/>
</dbReference>
<keyword evidence="5" id="KW-0547">Nucleotide-binding</keyword>
<feature type="domain" description="Histidine kinase" evidence="10">
    <location>
        <begin position="213"/>
        <end position="419"/>
    </location>
</feature>
<dbReference type="CDD" id="cd00075">
    <property type="entry name" value="HATPase"/>
    <property type="match status" value="1"/>
</dbReference>
<feature type="transmembrane region" description="Helical" evidence="9">
    <location>
        <begin position="96"/>
        <end position="121"/>
    </location>
</feature>
<evidence type="ECO:0000256" key="6">
    <source>
        <dbReference type="ARBA" id="ARBA00022777"/>
    </source>
</evidence>
<keyword evidence="9" id="KW-0812">Transmembrane</keyword>
<dbReference type="InterPro" id="IPR005467">
    <property type="entry name" value="His_kinase_dom"/>
</dbReference>
<dbReference type="EMBL" id="CP002869">
    <property type="protein sequence ID" value="AEI44223.1"/>
    <property type="molecule type" value="Genomic_DNA"/>
</dbReference>
<dbReference type="InterPro" id="IPR036097">
    <property type="entry name" value="HisK_dim/P_sf"/>
</dbReference>
<feature type="transmembrane region" description="Helical" evidence="9">
    <location>
        <begin position="133"/>
        <end position="152"/>
    </location>
</feature>
<feature type="transmembrane region" description="Helical" evidence="9">
    <location>
        <begin position="164"/>
        <end position="185"/>
    </location>
</feature>
<dbReference type="PANTHER" id="PTHR43065">
    <property type="entry name" value="SENSOR HISTIDINE KINASE"/>
    <property type="match status" value="1"/>
</dbReference>
<dbReference type="SUPFAM" id="SSF47384">
    <property type="entry name" value="Homodimeric domain of signal transducing histidine kinase"/>
    <property type="match status" value="1"/>
</dbReference>
<dbReference type="InterPro" id="IPR036890">
    <property type="entry name" value="HATPase_C_sf"/>
</dbReference>
<feature type="transmembrane region" description="Helical" evidence="9">
    <location>
        <begin position="38"/>
        <end position="58"/>
    </location>
</feature>
<keyword evidence="8" id="KW-0902">Two-component regulatory system</keyword>
<dbReference type="PANTHER" id="PTHR43065:SF46">
    <property type="entry name" value="C4-DICARBOXYLATE TRANSPORT SENSOR PROTEIN DCTB"/>
    <property type="match status" value="1"/>
</dbReference>
<evidence type="ECO:0000256" key="8">
    <source>
        <dbReference type="ARBA" id="ARBA00023012"/>
    </source>
</evidence>
<dbReference type="InterPro" id="IPR004358">
    <property type="entry name" value="Sig_transdc_His_kin-like_C"/>
</dbReference>
<dbReference type="CDD" id="cd00082">
    <property type="entry name" value="HisKA"/>
    <property type="match status" value="1"/>
</dbReference>
<accession>F8FMQ2</accession>
<dbReference type="RefSeq" id="WP_013919376.1">
    <property type="nucleotide sequence ID" value="NC_015690.1"/>
</dbReference>
<dbReference type="AlphaFoldDB" id="F8FMQ2"/>
<dbReference type="SUPFAM" id="SSF55874">
    <property type="entry name" value="ATPase domain of HSP90 chaperone/DNA topoisomerase II/histidine kinase"/>
    <property type="match status" value="1"/>
</dbReference>
<organism evidence="11 12">
    <name type="scientific">Paenibacillus mucilaginosus (strain KNP414)</name>
    <dbReference type="NCBI Taxonomy" id="1036673"/>
    <lineage>
        <taxon>Bacteria</taxon>
        <taxon>Bacillati</taxon>
        <taxon>Bacillota</taxon>
        <taxon>Bacilli</taxon>
        <taxon>Bacillales</taxon>
        <taxon>Paenibacillaceae</taxon>
        <taxon>Paenibacillus</taxon>
    </lineage>
</organism>
<evidence type="ECO:0000256" key="9">
    <source>
        <dbReference type="SAM" id="Phobius"/>
    </source>
</evidence>
<dbReference type="KEGG" id="pms:KNP414_05699"/>
<comment type="catalytic activity">
    <reaction evidence="1">
        <text>ATP + protein L-histidine = ADP + protein N-phospho-L-histidine.</text>
        <dbReference type="EC" id="2.7.13.3"/>
    </reaction>
</comment>
<reference evidence="11 12" key="2">
    <citation type="journal article" date="2013" name="Genome Announc.">
        <title>Genome Sequence of Growth-Improving Paenibacillus mucilaginosus Strain KNP414.</title>
        <authorList>
            <person name="Lu J.J."/>
            <person name="Wang J.F."/>
            <person name="Hu X.F."/>
        </authorList>
    </citation>
    <scope>NUCLEOTIDE SEQUENCE [LARGE SCALE GENOMIC DNA]</scope>
    <source>
        <strain evidence="11 12">KNP414</strain>
    </source>
</reference>
<dbReference type="PRINTS" id="PR00344">
    <property type="entry name" value="BCTRLSENSOR"/>
</dbReference>
<evidence type="ECO:0000256" key="1">
    <source>
        <dbReference type="ARBA" id="ARBA00000085"/>
    </source>
</evidence>
<dbReference type="PATRIC" id="fig|1036673.3.peg.5293"/>
<name>F8FMQ2_PAEMK</name>
<keyword evidence="4" id="KW-0808">Transferase</keyword>
<proteinExistence type="predicted"/>
<dbReference type="SMART" id="SM00387">
    <property type="entry name" value="HATPase_c"/>
    <property type="match status" value="1"/>
</dbReference>
<evidence type="ECO:0000256" key="3">
    <source>
        <dbReference type="ARBA" id="ARBA00022553"/>
    </source>
</evidence>
<evidence type="ECO:0000259" key="10">
    <source>
        <dbReference type="PROSITE" id="PS50109"/>
    </source>
</evidence>
<keyword evidence="9" id="KW-1133">Transmembrane helix</keyword>
<feature type="transmembrane region" description="Helical" evidence="9">
    <location>
        <begin position="70"/>
        <end position="90"/>
    </location>
</feature>
<dbReference type="HOGENOM" id="CLU_000445_89_1_9"/>
<dbReference type="EC" id="2.7.13.3" evidence="2"/>
<evidence type="ECO:0000256" key="7">
    <source>
        <dbReference type="ARBA" id="ARBA00022840"/>
    </source>
</evidence>
<dbReference type="InterPro" id="IPR003594">
    <property type="entry name" value="HATPase_dom"/>
</dbReference>
<evidence type="ECO:0000313" key="11">
    <source>
        <dbReference type="EMBL" id="AEI44223.1"/>
    </source>
</evidence>
<dbReference type="Gene3D" id="1.10.287.130">
    <property type="match status" value="1"/>
</dbReference>
<dbReference type="PROSITE" id="PS50109">
    <property type="entry name" value="HIS_KIN"/>
    <property type="match status" value="1"/>
</dbReference>
<evidence type="ECO:0000256" key="2">
    <source>
        <dbReference type="ARBA" id="ARBA00012438"/>
    </source>
</evidence>
<dbReference type="SMART" id="SM00388">
    <property type="entry name" value="HisKA"/>
    <property type="match status" value="1"/>
</dbReference>
<evidence type="ECO:0000256" key="4">
    <source>
        <dbReference type="ARBA" id="ARBA00022679"/>
    </source>
</evidence>
<dbReference type="GO" id="GO:0005524">
    <property type="term" value="F:ATP binding"/>
    <property type="evidence" value="ECO:0007669"/>
    <property type="project" value="UniProtKB-KW"/>
</dbReference>